<organism evidence="10 11">
    <name type="scientific">Actinoplanes xinjiangensis</name>
    <dbReference type="NCBI Taxonomy" id="512350"/>
    <lineage>
        <taxon>Bacteria</taxon>
        <taxon>Bacillati</taxon>
        <taxon>Actinomycetota</taxon>
        <taxon>Actinomycetes</taxon>
        <taxon>Micromonosporales</taxon>
        <taxon>Micromonosporaceae</taxon>
        <taxon>Actinoplanes</taxon>
    </lineage>
</organism>
<evidence type="ECO:0000256" key="4">
    <source>
        <dbReference type="ARBA" id="ARBA00008236"/>
    </source>
</evidence>
<evidence type="ECO:0000256" key="9">
    <source>
        <dbReference type="ARBA" id="ARBA00023049"/>
    </source>
</evidence>
<gene>
    <name evidence="10" type="ORF">BC793_102246</name>
</gene>
<evidence type="ECO:0000256" key="8">
    <source>
        <dbReference type="ARBA" id="ARBA00022801"/>
    </source>
</evidence>
<dbReference type="InterPro" id="IPR052170">
    <property type="entry name" value="M29_Exopeptidase"/>
</dbReference>
<dbReference type="PANTHER" id="PTHR34448:SF3">
    <property type="entry name" value="AMINOPEPTIDASE AMPS"/>
    <property type="match status" value="1"/>
</dbReference>
<evidence type="ECO:0000256" key="5">
    <source>
        <dbReference type="ARBA" id="ARBA00022438"/>
    </source>
</evidence>
<dbReference type="GO" id="GO:0006508">
    <property type="term" value="P:proteolysis"/>
    <property type="evidence" value="ECO:0007669"/>
    <property type="project" value="UniProtKB-KW"/>
</dbReference>
<dbReference type="AlphaFoldDB" id="A0A316FR27"/>
<comment type="similarity">
    <text evidence="4">Belongs to the peptidase M29 family.</text>
</comment>
<evidence type="ECO:0000256" key="2">
    <source>
        <dbReference type="ARBA" id="ARBA00001946"/>
    </source>
</evidence>
<dbReference type="OrthoDB" id="9803993at2"/>
<keyword evidence="6" id="KW-0645">Protease</keyword>
<accession>A0A316FR27</accession>
<dbReference type="Proteomes" id="UP000245697">
    <property type="component" value="Unassembled WGS sequence"/>
</dbReference>
<dbReference type="EMBL" id="QGGR01000002">
    <property type="protein sequence ID" value="PWK51218.1"/>
    <property type="molecule type" value="Genomic_DNA"/>
</dbReference>
<dbReference type="SUPFAM" id="SSF144052">
    <property type="entry name" value="Thermophilic metalloprotease-like"/>
    <property type="match status" value="1"/>
</dbReference>
<comment type="cofactor">
    <cofactor evidence="1">
        <name>Co(2+)</name>
        <dbReference type="ChEBI" id="CHEBI:48828"/>
    </cofactor>
</comment>
<proteinExistence type="inferred from homology"/>
<sequence>MDHIERFADVVVRAGVNVQPGQGVILRTDTAHLEIARAVVAAAYAAGAAWVEPIWSDGPMRRSAVDHASLESLSASRGWALQRIREWADQGIASIALIGDPDPHLLDGADPVRAAAFPADEVRAMREQVMGRLRWTVVGAPNPGWAHQVFGEPDTARLWDAVSTAMRLDAADPALAWRERAATLAERGARLDDLELTSVRYVGEGTDLTVGLIPGCRWTGGGLIDGDGVPFMPNIPTEEVFTSPDRRAADGVVRVTKPLVLNGSLVLGLRLEFSGGRIVAATADSGADVVRAQLETDPGARSLGEVSLVDSDSRIARTGIVFHNTLFDENAGCHVAWGSSFPFAVDGGAAMTVAQREELGLNTSAVHTDVVIGGDGITVTGTGPKGTIEIIRNDEWVL</sequence>
<keyword evidence="8" id="KW-0378">Hydrolase</keyword>
<dbReference type="GO" id="GO:0008237">
    <property type="term" value="F:metallopeptidase activity"/>
    <property type="evidence" value="ECO:0007669"/>
    <property type="project" value="UniProtKB-KW"/>
</dbReference>
<dbReference type="PRINTS" id="PR00919">
    <property type="entry name" value="THERMOPTASE"/>
</dbReference>
<keyword evidence="5 10" id="KW-0031">Aminopeptidase</keyword>
<evidence type="ECO:0000256" key="6">
    <source>
        <dbReference type="ARBA" id="ARBA00022670"/>
    </source>
</evidence>
<evidence type="ECO:0000256" key="3">
    <source>
        <dbReference type="ARBA" id="ARBA00001947"/>
    </source>
</evidence>
<dbReference type="Gene3D" id="3.40.1830.10">
    <property type="entry name" value="Thermophilic metalloprotease (M29)"/>
    <property type="match status" value="1"/>
</dbReference>
<keyword evidence="7" id="KW-0479">Metal-binding</keyword>
<reference evidence="10 11" key="1">
    <citation type="submission" date="2018-05" db="EMBL/GenBank/DDBJ databases">
        <title>Genomic Encyclopedia of Archaeal and Bacterial Type Strains, Phase II (KMG-II): from individual species to whole genera.</title>
        <authorList>
            <person name="Goeker M."/>
        </authorList>
    </citation>
    <scope>NUCLEOTIDE SEQUENCE [LARGE SCALE GENOMIC DNA]</scope>
    <source>
        <strain evidence="10 11">DSM 45184</strain>
    </source>
</reference>
<evidence type="ECO:0000313" key="11">
    <source>
        <dbReference type="Proteomes" id="UP000245697"/>
    </source>
</evidence>
<dbReference type="Pfam" id="PF02073">
    <property type="entry name" value="Peptidase_M29"/>
    <property type="match status" value="1"/>
</dbReference>
<dbReference type="RefSeq" id="WP_109589548.1">
    <property type="nucleotide sequence ID" value="NZ_BONA01000047.1"/>
</dbReference>
<comment type="cofactor">
    <cofactor evidence="3">
        <name>Zn(2+)</name>
        <dbReference type="ChEBI" id="CHEBI:29105"/>
    </cofactor>
</comment>
<evidence type="ECO:0000313" key="10">
    <source>
        <dbReference type="EMBL" id="PWK51218.1"/>
    </source>
</evidence>
<dbReference type="InterPro" id="IPR035097">
    <property type="entry name" value="M29_N-terminal"/>
</dbReference>
<dbReference type="InterPro" id="IPR000787">
    <property type="entry name" value="Peptidase_M29"/>
</dbReference>
<evidence type="ECO:0000256" key="7">
    <source>
        <dbReference type="ARBA" id="ARBA00022723"/>
    </source>
</evidence>
<keyword evidence="9" id="KW-0482">Metalloprotease</keyword>
<keyword evidence="11" id="KW-1185">Reference proteome</keyword>
<name>A0A316FR27_9ACTN</name>
<evidence type="ECO:0000256" key="1">
    <source>
        <dbReference type="ARBA" id="ARBA00001941"/>
    </source>
</evidence>
<protein>
    <submittedName>
        <fullName evidence="10">Aminopeptidase</fullName>
    </submittedName>
</protein>
<dbReference type="PANTHER" id="PTHR34448">
    <property type="entry name" value="AMINOPEPTIDASE"/>
    <property type="match status" value="1"/>
</dbReference>
<comment type="caution">
    <text evidence="10">The sequence shown here is derived from an EMBL/GenBank/DDBJ whole genome shotgun (WGS) entry which is preliminary data.</text>
</comment>
<dbReference type="GO" id="GO:0004177">
    <property type="term" value="F:aminopeptidase activity"/>
    <property type="evidence" value="ECO:0007669"/>
    <property type="project" value="UniProtKB-KW"/>
</dbReference>
<comment type="cofactor">
    <cofactor evidence="2">
        <name>Mg(2+)</name>
        <dbReference type="ChEBI" id="CHEBI:18420"/>
    </cofactor>
</comment>
<dbReference type="GO" id="GO:0046872">
    <property type="term" value="F:metal ion binding"/>
    <property type="evidence" value="ECO:0007669"/>
    <property type="project" value="UniProtKB-KW"/>
</dbReference>